<keyword evidence="3" id="KW-0812">Transmembrane</keyword>
<dbReference type="GO" id="GO:0005789">
    <property type="term" value="C:endoplasmic reticulum membrane"/>
    <property type="evidence" value="ECO:0007669"/>
    <property type="project" value="UniProtKB-SubCell"/>
</dbReference>
<evidence type="ECO:0000256" key="5">
    <source>
        <dbReference type="ARBA" id="ARBA00023136"/>
    </source>
</evidence>
<organism evidence="10 11">
    <name type="scientific">Maudiozyma saulgeensis</name>
    <dbReference type="NCBI Taxonomy" id="1789683"/>
    <lineage>
        <taxon>Eukaryota</taxon>
        <taxon>Fungi</taxon>
        <taxon>Dikarya</taxon>
        <taxon>Ascomycota</taxon>
        <taxon>Saccharomycotina</taxon>
        <taxon>Saccharomycetes</taxon>
        <taxon>Saccharomycetales</taxon>
        <taxon>Saccharomycetaceae</taxon>
        <taxon>Maudiozyma</taxon>
    </lineage>
</organism>
<protein>
    <recommendedName>
        <fullName evidence="9">VASt domain-containing protein</fullName>
    </recommendedName>
</protein>
<evidence type="ECO:0000256" key="4">
    <source>
        <dbReference type="ARBA" id="ARBA00022989"/>
    </source>
</evidence>
<dbReference type="GO" id="GO:0005739">
    <property type="term" value="C:mitochondrion"/>
    <property type="evidence" value="ECO:0007669"/>
    <property type="project" value="TreeGrafter"/>
</dbReference>
<accession>A0A1X7QZK5</accession>
<keyword evidence="11" id="KW-1185">Reference proteome</keyword>
<feature type="region of interest" description="Disordered" evidence="8">
    <location>
        <begin position="226"/>
        <end position="265"/>
    </location>
</feature>
<reference evidence="10 11" key="1">
    <citation type="submission" date="2017-04" db="EMBL/GenBank/DDBJ databases">
        <authorList>
            <person name="Afonso C.L."/>
            <person name="Miller P.J."/>
            <person name="Scott M.A."/>
            <person name="Spackman E."/>
            <person name="Goraichik I."/>
            <person name="Dimitrov K.M."/>
            <person name="Suarez D.L."/>
            <person name="Swayne D.E."/>
        </authorList>
    </citation>
    <scope>NUCLEOTIDE SEQUENCE [LARGE SCALE GENOMIC DNA]</scope>
</reference>
<keyword evidence="4" id="KW-1133">Transmembrane helix</keyword>
<feature type="compositionally biased region" description="Polar residues" evidence="8">
    <location>
        <begin position="37"/>
        <end position="47"/>
    </location>
</feature>
<dbReference type="PROSITE" id="PS51778">
    <property type="entry name" value="VAST"/>
    <property type="match status" value="2"/>
</dbReference>
<dbReference type="InterPro" id="IPR031968">
    <property type="entry name" value="VASt"/>
</dbReference>
<comment type="subcellular location">
    <subcellularLocation>
        <location evidence="6">Endomembrane system</location>
        <topology evidence="6">Single-pass membrane protein</topology>
    </subcellularLocation>
    <subcellularLocation>
        <location evidence="1">Endoplasmic reticulum membrane</location>
    </subcellularLocation>
</comment>
<evidence type="ECO:0000256" key="7">
    <source>
        <dbReference type="SAM" id="Coils"/>
    </source>
</evidence>
<evidence type="ECO:0000256" key="8">
    <source>
        <dbReference type="SAM" id="MobiDB-lite"/>
    </source>
</evidence>
<feature type="compositionally biased region" description="Polar residues" evidence="8">
    <location>
        <begin position="641"/>
        <end position="651"/>
    </location>
</feature>
<feature type="compositionally biased region" description="Basic and acidic residues" evidence="8">
    <location>
        <begin position="351"/>
        <end position="366"/>
    </location>
</feature>
<feature type="region of interest" description="Disordered" evidence="8">
    <location>
        <begin position="94"/>
        <end position="116"/>
    </location>
</feature>
<keyword evidence="5" id="KW-0472">Membrane</keyword>
<dbReference type="GO" id="GO:0120015">
    <property type="term" value="F:sterol transfer activity"/>
    <property type="evidence" value="ECO:0007669"/>
    <property type="project" value="TreeGrafter"/>
</dbReference>
<evidence type="ECO:0000256" key="6">
    <source>
        <dbReference type="ARBA" id="ARBA00037847"/>
    </source>
</evidence>
<sequence length="1269" mass="141465">MTSSNSTPHKKNGHSFLVTLGLKKRKSSKSLKKHNDSITSSIHGNKNISHRAATFSSKNDGKKQDIYSDIPILGFHNNNNSKNLQTISKNKNNDESKLKVQNSSHSRNHSYSSGVSISDKTSQLNGFYNLPLNFGQSSQNNQSNHWNTTTSTSVIAGITTTTTNTNGNTKDNSSLLSATNHSFIAYSRYSISEPNLSLHSVENSPSNKPQLSSAQELLDAVFKRNNDTTKSTNPQQQQQQAQGIENQTNNSSSSNNEIKKTSPGIHDQTMKNAKQLLQTFDTLLQSSSAKDTNSNSASQALIINEPQPTSPSNDKTKIKFLDTTPQKRTSKSDVDPDATLTTTISQSRPSADIRRISLDLEPEEKKKKAKVKSGTPSGSNVMINENNNNSDSCILGLTAPKRSFTPLNVKDIPSNALKLSLNTARVGSSLVTGSFSRTRGNSMFSASPVSSRVTEPDIENSKKCLQGITYAPESKNKEFHRLFKRAPEDERLISVQSAAMFKDFMVQGKIYICDNNIYFYSNILGYVTTYVIPYEDIIGVEKKTVAGIFPNAIGIDTEQAKYVFASLISRESTWTLIRKIWHQHKSRNMNQRDSITSSNQQESESNEEFIDDSEMELGDDELLSDISSGDSESILEDDKNAITSSPSTTVSEPIDEIKKRNPPEDDSIPILGLSKHEPTTASFTPDSSDKNIYDSTIPAPLGKVINILFGENTTYLETILKEQGNYDLSKIPTDLISTKNRDYSYTKPLSGSIGPSKTKCLVSEKLDVYDLDGYVQVTQITKNPDVPSGNAFVSCTTFVLSWDKNNCTRMTVYVRVDWSGKSWIKGAIEKGTVDGVTTATKRLADDIIKLVSPKEKRPKKTKRGTSFVGKTLLALPNIEPYTHVPTEADIKNEGSDKIIKENYIFDCSLGTTFQLIFGKDTSYLKRILAKQNNIDISVIPKFEDKKRTYSYVKLLNNSLGPKQTKCSITEHIEHMDMEKYILVRQISKTPDVPSGNSFTVQTRYYLSWGPNNTTNMNVITNIVWTGRSFLKSAIEKGSIDGQKDTVEILIDELSQIIEKAKIGTKGTKKKKIKGKKSISRTSTMPEISQPKKVESSGILNFIVKAFSPLIDPLFSDFDATSPQTIGSLFISFILLSSLFRAIFVNEKDTHKISILRQGKLMIDEDIYNYTPALDTLYKPYREDIGNHASKNKNTSFGEKYQNVVDSTEEGIWEWIKDRGNPKSLNHVTPHFDKTDIKNRNLEELQETIKIANIQLEEMRKRVNMLQGTN</sequence>
<feature type="region of interest" description="Disordered" evidence="8">
    <location>
        <begin position="303"/>
        <end position="385"/>
    </location>
</feature>
<dbReference type="PANTHER" id="PTHR23319:SF4">
    <property type="entry name" value="GRAM DOMAIN CONTAINING 1B, ISOFORM E"/>
    <property type="match status" value="1"/>
</dbReference>
<feature type="compositionally biased region" description="Polar residues" evidence="8">
    <location>
        <begin position="339"/>
        <end position="349"/>
    </location>
</feature>
<dbReference type="AlphaFoldDB" id="A0A1X7QZK5"/>
<evidence type="ECO:0000256" key="2">
    <source>
        <dbReference type="ARBA" id="ARBA00006582"/>
    </source>
</evidence>
<dbReference type="InterPro" id="IPR004182">
    <property type="entry name" value="GRAM"/>
</dbReference>
<feature type="compositionally biased region" description="Acidic residues" evidence="8">
    <location>
        <begin position="604"/>
        <end position="614"/>
    </location>
</feature>
<feature type="compositionally biased region" description="Low complexity" evidence="8">
    <location>
        <begin position="102"/>
        <end position="116"/>
    </location>
</feature>
<keyword evidence="7" id="KW-0175">Coiled coil</keyword>
<dbReference type="Proteomes" id="UP000196158">
    <property type="component" value="Unassembled WGS sequence"/>
</dbReference>
<name>A0A1X7QZK5_9SACH</name>
<feature type="region of interest" description="Disordered" evidence="8">
    <location>
        <begin position="626"/>
        <end position="687"/>
    </location>
</feature>
<dbReference type="InterPro" id="IPR051482">
    <property type="entry name" value="Cholesterol_transport"/>
</dbReference>
<dbReference type="Pfam" id="PF16016">
    <property type="entry name" value="VASt"/>
    <property type="match status" value="2"/>
</dbReference>
<dbReference type="InterPro" id="IPR011993">
    <property type="entry name" value="PH-like_dom_sf"/>
</dbReference>
<dbReference type="OrthoDB" id="2162691at2759"/>
<feature type="compositionally biased region" description="Basic residues" evidence="8">
    <location>
        <begin position="23"/>
        <end position="32"/>
    </location>
</feature>
<dbReference type="GO" id="GO:0032541">
    <property type="term" value="C:cortical endoplasmic reticulum"/>
    <property type="evidence" value="ECO:0007669"/>
    <property type="project" value="TreeGrafter"/>
</dbReference>
<dbReference type="Gene3D" id="2.30.29.30">
    <property type="entry name" value="Pleckstrin-homology domain (PH domain)/Phosphotyrosine-binding domain (PTB)"/>
    <property type="match status" value="1"/>
</dbReference>
<dbReference type="GO" id="GO:0032366">
    <property type="term" value="P:intracellular sterol transport"/>
    <property type="evidence" value="ECO:0007669"/>
    <property type="project" value="TreeGrafter"/>
</dbReference>
<dbReference type="Pfam" id="PF02893">
    <property type="entry name" value="GRAM"/>
    <property type="match status" value="1"/>
</dbReference>
<dbReference type="GO" id="GO:0005886">
    <property type="term" value="C:plasma membrane"/>
    <property type="evidence" value="ECO:0007669"/>
    <property type="project" value="TreeGrafter"/>
</dbReference>
<dbReference type="GO" id="GO:0032934">
    <property type="term" value="F:sterol binding"/>
    <property type="evidence" value="ECO:0007669"/>
    <property type="project" value="TreeGrafter"/>
</dbReference>
<evidence type="ECO:0000313" key="10">
    <source>
        <dbReference type="EMBL" id="SMN18426.1"/>
    </source>
</evidence>
<evidence type="ECO:0000259" key="9">
    <source>
        <dbReference type="PROSITE" id="PS51778"/>
    </source>
</evidence>
<evidence type="ECO:0000256" key="1">
    <source>
        <dbReference type="ARBA" id="ARBA00004586"/>
    </source>
</evidence>
<evidence type="ECO:0000256" key="3">
    <source>
        <dbReference type="ARBA" id="ARBA00022692"/>
    </source>
</evidence>
<comment type="similarity">
    <text evidence="2">Belongs to the YSP2 family.</text>
</comment>
<dbReference type="GO" id="GO:0140268">
    <property type="term" value="C:endoplasmic reticulum-plasma membrane contact site"/>
    <property type="evidence" value="ECO:0007669"/>
    <property type="project" value="TreeGrafter"/>
</dbReference>
<feature type="domain" description="VASt" evidence="9">
    <location>
        <begin position="688"/>
        <end position="859"/>
    </location>
</feature>
<feature type="coiled-coil region" evidence="7">
    <location>
        <begin position="1234"/>
        <end position="1268"/>
    </location>
</feature>
<feature type="compositionally biased region" description="Polar residues" evidence="8">
    <location>
        <begin position="303"/>
        <end position="313"/>
    </location>
</feature>
<proteinExistence type="inferred from homology"/>
<feature type="region of interest" description="Disordered" evidence="8">
    <location>
        <begin position="588"/>
        <end position="614"/>
    </location>
</feature>
<dbReference type="PANTHER" id="PTHR23319">
    <property type="entry name" value="GRAM DOMAIN CONTAINING 1B, ISOFORM E"/>
    <property type="match status" value="1"/>
</dbReference>
<dbReference type="CDD" id="cd13220">
    <property type="entry name" value="PH-GRAM_GRAMDC"/>
    <property type="match status" value="1"/>
</dbReference>
<feature type="domain" description="VASt" evidence="9">
    <location>
        <begin position="895"/>
        <end position="1061"/>
    </location>
</feature>
<evidence type="ECO:0000313" key="11">
    <source>
        <dbReference type="Proteomes" id="UP000196158"/>
    </source>
</evidence>
<feature type="region of interest" description="Disordered" evidence="8">
    <location>
        <begin position="23"/>
        <end position="61"/>
    </location>
</feature>
<dbReference type="EMBL" id="FXLY01000002">
    <property type="protein sequence ID" value="SMN18426.1"/>
    <property type="molecule type" value="Genomic_DNA"/>
</dbReference>
<gene>
    <name evidence="10" type="ORF">KASA_0Q09009G</name>
</gene>
<dbReference type="SMART" id="SM00568">
    <property type="entry name" value="GRAM"/>
    <property type="match status" value="1"/>
</dbReference>